<dbReference type="AlphaFoldDB" id="A0A024TAT6"/>
<organism evidence="1">
    <name type="scientific">Aphanomyces invadans</name>
    <dbReference type="NCBI Taxonomy" id="157072"/>
    <lineage>
        <taxon>Eukaryota</taxon>
        <taxon>Sar</taxon>
        <taxon>Stramenopiles</taxon>
        <taxon>Oomycota</taxon>
        <taxon>Saprolegniomycetes</taxon>
        <taxon>Saprolegniales</taxon>
        <taxon>Verrucalvaceae</taxon>
        <taxon>Aphanomyces</taxon>
    </lineage>
</organism>
<proteinExistence type="predicted"/>
<protein>
    <submittedName>
        <fullName evidence="1">Uncharacterized protein</fullName>
    </submittedName>
</protein>
<name>A0A024TAT6_9STRA</name>
<dbReference type="VEuPathDB" id="FungiDB:H310_14224"/>
<reference evidence="1" key="1">
    <citation type="submission" date="2013-12" db="EMBL/GenBank/DDBJ databases">
        <title>The Genome Sequence of Aphanomyces invadans NJM9701.</title>
        <authorList>
            <consortium name="The Broad Institute Genomics Platform"/>
            <person name="Russ C."/>
            <person name="Tyler B."/>
            <person name="van West P."/>
            <person name="Dieguez-Uribeondo J."/>
            <person name="Young S.K."/>
            <person name="Zeng Q."/>
            <person name="Gargeya S."/>
            <person name="Fitzgerald M."/>
            <person name="Abouelleil A."/>
            <person name="Alvarado L."/>
            <person name="Chapman S.B."/>
            <person name="Gainer-Dewar J."/>
            <person name="Goldberg J."/>
            <person name="Griggs A."/>
            <person name="Gujja S."/>
            <person name="Hansen M."/>
            <person name="Howarth C."/>
            <person name="Imamovic A."/>
            <person name="Ireland A."/>
            <person name="Larimer J."/>
            <person name="McCowan C."/>
            <person name="Murphy C."/>
            <person name="Pearson M."/>
            <person name="Poon T.W."/>
            <person name="Priest M."/>
            <person name="Roberts A."/>
            <person name="Saif S."/>
            <person name="Shea T."/>
            <person name="Sykes S."/>
            <person name="Wortman J."/>
            <person name="Nusbaum C."/>
            <person name="Birren B."/>
        </authorList>
    </citation>
    <scope>NUCLEOTIDE SEQUENCE [LARGE SCALE GENOMIC DNA]</scope>
    <source>
        <strain evidence="1">NJM9701</strain>
    </source>
</reference>
<gene>
    <name evidence="1" type="ORF">H310_14224</name>
</gene>
<evidence type="ECO:0000313" key="1">
    <source>
        <dbReference type="EMBL" id="ETV91129.1"/>
    </source>
</evidence>
<sequence>MSSASEDDNDDESFRVLSTDEEIAAFVESDVPSRMDFVQVLLDKISAPASRSIRQSAINDLPFVTDKSANQRQGGLLSLIGFSKWMRFRPPFERILVSLFVPIMERHADKEPQVRGVADLRFLVGVALSSSRSTSIMSSASEDDNDDESFRVLSTDEEIAAFVESDVPSRMDFVQVLLDKISAPASRSIRQSAINDLPWN</sequence>
<dbReference type="EMBL" id="KI914014">
    <property type="protein sequence ID" value="ETV91129.1"/>
    <property type="molecule type" value="Genomic_DNA"/>
</dbReference>
<dbReference type="RefSeq" id="XP_008880256.1">
    <property type="nucleotide sequence ID" value="XM_008882034.1"/>
</dbReference>
<accession>A0A024TAT6</accession>
<dbReference type="GeneID" id="20091274"/>